<evidence type="ECO:0000256" key="1">
    <source>
        <dbReference type="SAM" id="SignalP"/>
    </source>
</evidence>
<dbReference type="EMBL" id="SMDR01000002">
    <property type="protein sequence ID" value="TNJ33633.1"/>
    <property type="molecule type" value="Genomic_DNA"/>
</dbReference>
<evidence type="ECO:0000259" key="2">
    <source>
        <dbReference type="Pfam" id="PF13372"/>
    </source>
</evidence>
<accession>A0A5C4RQT4</accession>
<feature type="signal peptide" evidence="1">
    <location>
        <begin position="1"/>
        <end position="20"/>
    </location>
</feature>
<keyword evidence="1" id="KW-0732">Signal</keyword>
<evidence type="ECO:0000313" key="4">
    <source>
        <dbReference type="Proteomes" id="UP000305760"/>
    </source>
</evidence>
<feature type="domain" description="Alginate export" evidence="2">
    <location>
        <begin position="25"/>
        <end position="270"/>
    </location>
</feature>
<dbReference type="Gene3D" id="2.40.160.10">
    <property type="entry name" value="Porin"/>
    <property type="match status" value="1"/>
</dbReference>
<evidence type="ECO:0000313" key="3">
    <source>
        <dbReference type="EMBL" id="TNJ33633.1"/>
    </source>
</evidence>
<keyword evidence="4" id="KW-1185">Reference proteome</keyword>
<protein>
    <recommendedName>
        <fullName evidence="2">Alginate export domain-containing protein</fullName>
    </recommendedName>
</protein>
<dbReference type="InterPro" id="IPR023614">
    <property type="entry name" value="Porin_dom_sf"/>
</dbReference>
<organism evidence="3 4">
    <name type="scientific">Arenimonas terrae</name>
    <dbReference type="NCBI Taxonomy" id="2546226"/>
    <lineage>
        <taxon>Bacteria</taxon>
        <taxon>Pseudomonadati</taxon>
        <taxon>Pseudomonadota</taxon>
        <taxon>Gammaproteobacteria</taxon>
        <taxon>Lysobacterales</taxon>
        <taxon>Lysobacteraceae</taxon>
        <taxon>Arenimonas</taxon>
    </lineage>
</organism>
<gene>
    <name evidence="3" type="ORF">E1B00_09825</name>
</gene>
<sequence>MIPARLLTLALACAALPALAGDWTANLRYRHERVDDAAFARDAEADTLRLRLGWSHAFAHGLSAGAELDAVAGLGDRYNSGANGRSAYPSVPDARAFELNQAWLRWRGDKGGAVLGRQRLLFDNQRFIGNSGWRQNEQTFDAVALDFAAHEGVVLRYAWLGRVHRVAGDNARDPLARERRLDAHLANAAWTGAAGTLVGYGYWLDDRDVATASTRTLGLRWTGQRPLGAASVAWSLEAANQADHAGNPRDTDENYFLVEPALTARGLTWKLGWEQLGGSGLTAFQTPLASLHAFNGWADKFSVTPADGLDDRYAAVSGKLGRGRLQDKLAWTVAWHDFDADRGGADYGREWDASLAFPLPHGLSGLVKFADYRSDGYARDTRKLWLQLEWNH</sequence>
<dbReference type="AlphaFoldDB" id="A0A5C4RQT4"/>
<feature type="chain" id="PRO_5023101318" description="Alginate export domain-containing protein" evidence="1">
    <location>
        <begin position="21"/>
        <end position="392"/>
    </location>
</feature>
<dbReference type="InterPro" id="IPR025388">
    <property type="entry name" value="Alginate_export_dom"/>
</dbReference>
<name>A0A5C4RQT4_9GAMM</name>
<proteinExistence type="predicted"/>
<dbReference type="Pfam" id="PF13372">
    <property type="entry name" value="Alginate_exp"/>
    <property type="match status" value="1"/>
</dbReference>
<dbReference type="Proteomes" id="UP000305760">
    <property type="component" value="Unassembled WGS sequence"/>
</dbReference>
<dbReference type="RefSeq" id="WP_139448237.1">
    <property type="nucleotide sequence ID" value="NZ_SMDR01000002.1"/>
</dbReference>
<comment type="caution">
    <text evidence="3">The sequence shown here is derived from an EMBL/GenBank/DDBJ whole genome shotgun (WGS) entry which is preliminary data.</text>
</comment>
<reference evidence="3 4" key="1">
    <citation type="submission" date="2019-03" db="EMBL/GenBank/DDBJ databases">
        <title>Arenimonas daejeonensis sp. nov., isolated from compost.</title>
        <authorList>
            <person name="Jeon C.O."/>
        </authorList>
    </citation>
    <scope>NUCLEOTIDE SEQUENCE [LARGE SCALE GENOMIC DNA]</scope>
    <source>
        <strain evidence="3 4">R29</strain>
    </source>
</reference>
<dbReference type="OrthoDB" id="9767539at2"/>